<evidence type="ECO:0000313" key="1">
    <source>
        <dbReference type="EMBL" id="MPR36651.1"/>
    </source>
</evidence>
<accession>A0A7C9FQB0</accession>
<comment type="caution">
    <text evidence="1">The sequence shown here is derived from an EMBL/GenBank/DDBJ whole genome shotgun (WGS) entry which is preliminary data.</text>
</comment>
<dbReference type="Gene3D" id="3.40.50.300">
    <property type="entry name" value="P-loop containing nucleotide triphosphate hydrolases"/>
    <property type="match status" value="1"/>
</dbReference>
<proteinExistence type="predicted"/>
<gene>
    <name evidence="1" type="ORF">GBK04_25725</name>
</gene>
<sequence length="430" mass="49575">MALEIELEFSPYASYQRKIIESTCRYTITEASTKVGKTYSHIVWLLTKAVEEGELGRNYWWVAPVSSQAEIAFDRMERYLGVLINRRLVKTNKSKLYIQLWHGARIWFKSADKPDSLYGEDVYAAVFDEFTRAKATAWYALRSTITKTEAPVKFIGNKTHPKHWGSKLVGDVEKGNMGADWEYHCITAWDAVDEGILSREEILAAQRELPDDIFASLYEVKWIEVNGNPFWRHIDLSKVVRPVAYDPKLAVYLSFDYNKRNSCLVTQRTGRERRYIEEYYMLGGDGEDLEALVQEICFKYRHNIIHVTGDASGRAGSAFTSGNASGRMLLEMYFERHKAEWVYFDQYPTSNPEHVNSRLICNALTKNLDVVIDPGCVTLISDIRRVKTTVEGGMDKDDMNKEDYGHMNDTLRYDLMNFDFETFTQLGYAA</sequence>
<dbReference type="Proteomes" id="UP000479293">
    <property type="component" value="Unassembled WGS sequence"/>
</dbReference>
<keyword evidence="2" id="KW-1185">Reference proteome</keyword>
<evidence type="ECO:0000313" key="2">
    <source>
        <dbReference type="Proteomes" id="UP000479293"/>
    </source>
</evidence>
<evidence type="ECO:0008006" key="3">
    <source>
        <dbReference type="Google" id="ProtNLM"/>
    </source>
</evidence>
<dbReference type="AlphaFoldDB" id="A0A7C9FQB0"/>
<organism evidence="1 2">
    <name type="scientific">Salmonirosea aquatica</name>
    <dbReference type="NCBI Taxonomy" id="2654236"/>
    <lineage>
        <taxon>Bacteria</taxon>
        <taxon>Pseudomonadati</taxon>
        <taxon>Bacteroidota</taxon>
        <taxon>Cytophagia</taxon>
        <taxon>Cytophagales</taxon>
        <taxon>Spirosomataceae</taxon>
        <taxon>Salmonirosea</taxon>
    </lineage>
</organism>
<dbReference type="RefSeq" id="WP_152764751.1">
    <property type="nucleotide sequence ID" value="NZ_WHLY01000002.1"/>
</dbReference>
<name>A0A7C9FQB0_9BACT</name>
<protein>
    <recommendedName>
        <fullName evidence="3">Terminase</fullName>
    </recommendedName>
</protein>
<dbReference type="EMBL" id="WHLY01000002">
    <property type="protein sequence ID" value="MPR36651.1"/>
    <property type="molecule type" value="Genomic_DNA"/>
</dbReference>
<reference evidence="1 2" key="1">
    <citation type="submission" date="2019-10" db="EMBL/GenBank/DDBJ databases">
        <title>Draft Genome Sequence of Cytophagaceae sp. SJW1-29.</title>
        <authorList>
            <person name="Choi A."/>
        </authorList>
    </citation>
    <scope>NUCLEOTIDE SEQUENCE [LARGE SCALE GENOMIC DNA]</scope>
    <source>
        <strain evidence="1 2">SJW1-29</strain>
    </source>
</reference>
<dbReference type="InterPro" id="IPR027417">
    <property type="entry name" value="P-loop_NTPase"/>
</dbReference>